<comment type="caution">
    <text evidence="4">The sequence shown here is derived from an EMBL/GenBank/DDBJ whole genome shotgun (WGS) entry which is preliminary data.</text>
</comment>
<dbReference type="SUPFAM" id="SSF52833">
    <property type="entry name" value="Thioredoxin-like"/>
    <property type="match status" value="3"/>
</dbReference>
<dbReference type="InterPro" id="IPR004087">
    <property type="entry name" value="KH_dom"/>
</dbReference>
<evidence type="ECO:0000313" key="4">
    <source>
        <dbReference type="EMBL" id="CAE8679508.1"/>
    </source>
</evidence>
<dbReference type="InterPro" id="IPR013766">
    <property type="entry name" value="Thioredoxin_domain"/>
</dbReference>
<dbReference type="PRINTS" id="PR00421">
    <property type="entry name" value="THIOREDOXIN"/>
</dbReference>
<evidence type="ECO:0000259" key="3">
    <source>
        <dbReference type="PROSITE" id="PS51352"/>
    </source>
</evidence>
<dbReference type="InterPro" id="IPR036249">
    <property type="entry name" value="Thioredoxin-like_sf"/>
</dbReference>
<proteinExistence type="inferred from homology"/>
<dbReference type="PROSITE" id="PS51352">
    <property type="entry name" value="THIOREDOXIN_2"/>
    <property type="match status" value="1"/>
</dbReference>
<organism evidence="4 5">
    <name type="scientific">Polarella glacialis</name>
    <name type="common">Dinoflagellate</name>
    <dbReference type="NCBI Taxonomy" id="89957"/>
    <lineage>
        <taxon>Eukaryota</taxon>
        <taxon>Sar</taxon>
        <taxon>Alveolata</taxon>
        <taxon>Dinophyceae</taxon>
        <taxon>Suessiales</taxon>
        <taxon>Suessiaceae</taxon>
        <taxon>Polarella</taxon>
    </lineage>
</organism>
<dbReference type="Gene3D" id="3.40.30.10">
    <property type="entry name" value="Glutaredoxin"/>
    <property type="match status" value="3"/>
</dbReference>
<dbReference type="GO" id="GO:0005783">
    <property type="term" value="C:endoplasmic reticulum"/>
    <property type="evidence" value="ECO:0007669"/>
    <property type="project" value="TreeGrafter"/>
</dbReference>
<dbReference type="CDD" id="cd00105">
    <property type="entry name" value="KH-I"/>
    <property type="match status" value="1"/>
</dbReference>
<dbReference type="Proteomes" id="UP000626109">
    <property type="component" value="Unassembled WGS sequence"/>
</dbReference>
<evidence type="ECO:0000256" key="1">
    <source>
        <dbReference type="ARBA" id="ARBA00006347"/>
    </source>
</evidence>
<dbReference type="CDD" id="cd02961">
    <property type="entry name" value="PDI_a_family"/>
    <property type="match status" value="1"/>
</dbReference>
<reference evidence="4" key="1">
    <citation type="submission" date="2021-02" db="EMBL/GenBank/DDBJ databases">
        <authorList>
            <person name="Dougan E. K."/>
            <person name="Rhodes N."/>
            <person name="Thang M."/>
            <person name="Chan C."/>
        </authorList>
    </citation>
    <scope>NUCLEOTIDE SEQUENCE</scope>
</reference>
<dbReference type="EMBL" id="CAJNNW010025768">
    <property type="protein sequence ID" value="CAE8679508.1"/>
    <property type="molecule type" value="Genomic_DNA"/>
</dbReference>
<dbReference type="PROSITE" id="PS00194">
    <property type="entry name" value="THIOREDOXIN_1"/>
    <property type="match status" value="1"/>
</dbReference>
<feature type="domain" description="Thioredoxin" evidence="3">
    <location>
        <begin position="397"/>
        <end position="524"/>
    </location>
</feature>
<dbReference type="PANTHER" id="PTHR18929">
    <property type="entry name" value="PROTEIN DISULFIDE ISOMERASE"/>
    <property type="match status" value="1"/>
</dbReference>
<dbReference type="GO" id="GO:0034976">
    <property type="term" value="P:response to endoplasmic reticulum stress"/>
    <property type="evidence" value="ECO:0007669"/>
    <property type="project" value="TreeGrafter"/>
</dbReference>
<dbReference type="CDD" id="cd02995">
    <property type="entry name" value="PDI_a_PDI_a'_C"/>
    <property type="match status" value="1"/>
</dbReference>
<dbReference type="Pfam" id="PF13848">
    <property type="entry name" value="Thioredoxin_6"/>
    <property type="match status" value="1"/>
</dbReference>
<accession>A0A813JKM7</accession>
<dbReference type="SMART" id="SM00322">
    <property type="entry name" value="KH"/>
    <property type="match status" value="4"/>
</dbReference>
<evidence type="ECO:0000313" key="5">
    <source>
        <dbReference type="Proteomes" id="UP000626109"/>
    </source>
</evidence>
<dbReference type="Pfam" id="PF00085">
    <property type="entry name" value="Thioredoxin"/>
    <property type="match status" value="1"/>
</dbReference>
<dbReference type="GO" id="GO:0003756">
    <property type="term" value="F:protein disulfide isomerase activity"/>
    <property type="evidence" value="ECO:0007669"/>
    <property type="project" value="TreeGrafter"/>
</dbReference>
<evidence type="ECO:0000256" key="2">
    <source>
        <dbReference type="PROSITE-ProRule" id="PRU00117"/>
    </source>
</evidence>
<dbReference type="Pfam" id="PF00013">
    <property type="entry name" value="KH_1"/>
    <property type="match status" value="4"/>
</dbReference>
<dbReference type="AlphaFoldDB" id="A0A813JKM7"/>
<keyword evidence="2" id="KW-0694">RNA-binding</keyword>
<dbReference type="GO" id="GO:0006457">
    <property type="term" value="P:protein folding"/>
    <property type="evidence" value="ECO:0007669"/>
    <property type="project" value="TreeGrafter"/>
</dbReference>
<dbReference type="Gene3D" id="3.30.1370.10">
    <property type="entry name" value="K Homology domain, type 1"/>
    <property type="match status" value="4"/>
</dbReference>
<dbReference type="InterPro" id="IPR004088">
    <property type="entry name" value="KH_dom_type_1"/>
</dbReference>
<protein>
    <recommendedName>
        <fullName evidence="3">Thioredoxin domain-containing protein</fullName>
    </recommendedName>
</protein>
<comment type="similarity">
    <text evidence="1">Belongs to the protein disulfide isomerase family.</text>
</comment>
<gene>
    <name evidence="4" type="ORF">PGLA2088_LOCUS21394</name>
</gene>
<dbReference type="InterPro" id="IPR017937">
    <property type="entry name" value="Thioredoxin_CS"/>
</dbReference>
<dbReference type="SUPFAM" id="SSF54791">
    <property type="entry name" value="Eukaryotic type KH-domain (KH-domain type I)"/>
    <property type="match status" value="4"/>
</dbReference>
<dbReference type="GO" id="GO:0003723">
    <property type="term" value="F:RNA binding"/>
    <property type="evidence" value="ECO:0007669"/>
    <property type="project" value="UniProtKB-UniRule"/>
</dbReference>
<dbReference type="PROSITE" id="PS50084">
    <property type="entry name" value="KH_TYPE_1"/>
    <property type="match status" value="4"/>
</dbReference>
<sequence>MVVASSLLYVSPSASPQAFYSERPVHLVKIDTSRHGSIGEEYGVRAFPTMKLFVDGAVFDFDSSQGRGWQQIVKWVNKHTERDHVLKNVQDLNHYLHDNDLNVIGLFPDGFNNSAFVTVSRHYDDVIFAEARGNVSAKEIAEDLGKHAALVCETINIGRSTQSSKQVELPRDGMHCFDEPRNPQRPEWTDRFKSTVEGKMLTVNRTDANEGWGQMIQMKCCDDESKAEKAHPMFPVPSVVMMMPHDERHAVYDGDVFDTHELDRWIQARRTPMVMRMDMDTAEKILAPGPENTPVLFMISRTADTVEESIVKEAAPQLRGRVHVCLSGTESQIEKRTADMAGVEADSGPVVTLVETHGGTGQTGQYRAARKYRIPSEGLTAAKVVEFITDYENGRLAPYLKSEPVPSAEDVRTGGPVGVLVGTTFTSASQDTTQDVLVDFYAPWCGHCRKFEPLYKQLAKKLKHVKTLRITKLDATRNEVEGMAIQGFPTIVLFPAGESPKHTVYYQGSRQPDDMNVWLHEHCTHKFQDTPPPKEAGAEGDPVESGLLDCQFNILLVQDEVLSQCLMAVHKADEDGARGADEGPSDLPNVPCRIFLPVVPAARVIGKGGASIRAIREQSGANVRVLQKELPQEMQRREDRVAVLTGEPYAVQEAIAAVLERVFDRSGLPDTADRAGRDRALIVEVLVPEKSGPHLIGQRGERIRTLIEETKCDLHVVKEPMSGLADQKRVRITANTVADAAAAVWRIQEVMGELVAGGVLKQDHFELRESFSGGNAGGQGSIFDGSFASRGPRSNASRDREVPVRLLVAQDEAAWIVGKRGNKITRLRDLAKVNMNDADSPPFDASERFVEISGGPLENRLRVVQMIVDDLELRQEASDELRILVPTELFGSVMGHRGDNIRNIIQSTGANLQQHKAEKGKDGNDYRFRLIEIRGDPSQRVEVVRQVYNSLENKNRDAAPGGQQLDFGLDSGFSGGLGEREVRPSMPGTNMSGLGLGLAGALAGAGAAGFGNFGASDRSAGAVAGDTSELGQLTLQLAMPSEEVAKLLANESSGIAWRAGVKLSAGRGPGGLVVLKVAGTAVGNSVACYLIQDRLFMMH</sequence>
<dbReference type="InterPro" id="IPR036612">
    <property type="entry name" value="KH_dom_type_1_sf"/>
</dbReference>
<name>A0A813JKM7_POLGL</name>